<evidence type="ECO:0000256" key="4">
    <source>
        <dbReference type="SAM" id="MobiDB-lite"/>
    </source>
</evidence>
<dbReference type="InterPro" id="IPR036390">
    <property type="entry name" value="WH_DNA-bd_sf"/>
</dbReference>
<keyword evidence="2" id="KW-0238">DNA-binding</keyword>
<feature type="compositionally biased region" description="Polar residues" evidence="4">
    <location>
        <begin position="91"/>
        <end position="103"/>
    </location>
</feature>
<reference evidence="7" key="1">
    <citation type="journal article" date="2019" name="Int. J. Syst. Evol. Microbiol.">
        <title>The Global Catalogue of Microorganisms (GCM) 10K type strain sequencing project: providing services to taxonomists for standard genome sequencing and annotation.</title>
        <authorList>
            <consortium name="The Broad Institute Genomics Platform"/>
            <consortium name="The Broad Institute Genome Sequencing Center for Infectious Disease"/>
            <person name="Wu L."/>
            <person name="Ma J."/>
        </authorList>
    </citation>
    <scope>NUCLEOTIDE SEQUENCE [LARGE SCALE GENOMIC DNA]</scope>
    <source>
        <strain evidence="7">CCM 7435</strain>
    </source>
</reference>
<evidence type="ECO:0000259" key="5">
    <source>
        <dbReference type="SMART" id="SM00895"/>
    </source>
</evidence>
<evidence type="ECO:0000256" key="1">
    <source>
        <dbReference type="ARBA" id="ARBA00023015"/>
    </source>
</evidence>
<dbReference type="EMBL" id="JBHUHD010000001">
    <property type="protein sequence ID" value="MFD2140337.1"/>
    <property type="molecule type" value="Genomic_DNA"/>
</dbReference>
<dbReference type="SUPFAM" id="SSF48008">
    <property type="entry name" value="GntR ligand-binding domain-like"/>
    <property type="match status" value="1"/>
</dbReference>
<dbReference type="Pfam" id="PF07729">
    <property type="entry name" value="FCD"/>
    <property type="match status" value="1"/>
</dbReference>
<proteinExistence type="predicted"/>
<comment type="caution">
    <text evidence="6">The sequence shown here is derived from an EMBL/GenBank/DDBJ whole genome shotgun (WGS) entry which is preliminary data.</text>
</comment>
<evidence type="ECO:0000313" key="7">
    <source>
        <dbReference type="Proteomes" id="UP001597299"/>
    </source>
</evidence>
<dbReference type="SUPFAM" id="SSF46785">
    <property type="entry name" value="Winged helix' DNA-binding domain"/>
    <property type="match status" value="1"/>
</dbReference>
<dbReference type="Proteomes" id="UP001597299">
    <property type="component" value="Unassembled WGS sequence"/>
</dbReference>
<keyword evidence="7" id="KW-1185">Reference proteome</keyword>
<dbReference type="PANTHER" id="PTHR43537:SF5">
    <property type="entry name" value="UXU OPERON TRANSCRIPTIONAL REGULATOR"/>
    <property type="match status" value="1"/>
</dbReference>
<dbReference type="InterPro" id="IPR000524">
    <property type="entry name" value="Tscrpt_reg_HTH_GntR"/>
</dbReference>
<organism evidence="6 7">
    <name type="scientific">Ancylobacter oerskovii</name>
    <dbReference type="NCBI Taxonomy" id="459519"/>
    <lineage>
        <taxon>Bacteria</taxon>
        <taxon>Pseudomonadati</taxon>
        <taxon>Pseudomonadota</taxon>
        <taxon>Alphaproteobacteria</taxon>
        <taxon>Hyphomicrobiales</taxon>
        <taxon>Xanthobacteraceae</taxon>
        <taxon>Ancylobacter</taxon>
    </lineage>
</organism>
<sequence length="248" mass="27101">MTSMDAMADKTRRKTRRPSEARSRSATAGREAAGIEDLVEVLRGIVARTGSMPPERVVAEELNVKRHTLRRALGVLRARGELEPARAGRRASTSSGLDSSRNLINSTNPLEVMELRLMLEPALARLAALRASPVEIDRILRAATTDPDADPIGADMVFHKAIAAGARNALASELYVLLHRVASDGRLRFTDSDATLLPERVKMRDAEHRQIAEAIAARDPEAAERTMWQHLATLQQKIMGRLAPGGLP</sequence>
<name>A0ABW4YW41_9HYPH</name>
<dbReference type="Gene3D" id="1.20.120.530">
    <property type="entry name" value="GntR ligand-binding domain-like"/>
    <property type="match status" value="1"/>
</dbReference>
<evidence type="ECO:0000256" key="3">
    <source>
        <dbReference type="ARBA" id="ARBA00023163"/>
    </source>
</evidence>
<evidence type="ECO:0000256" key="2">
    <source>
        <dbReference type="ARBA" id="ARBA00023125"/>
    </source>
</evidence>
<keyword evidence="1" id="KW-0805">Transcription regulation</keyword>
<feature type="domain" description="GntR C-terminal" evidence="5">
    <location>
        <begin position="111"/>
        <end position="233"/>
    </location>
</feature>
<feature type="region of interest" description="Disordered" evidence="4">
    <location>
        <begin position="1"/>
        <end position="30"/>
    </location>
</feature>
<dbReference type="InterPro" id="IPR008920">
    <property type="entry name" value="TF_FadR/GntR_C"/>
</dbReference>
<dbReference type="Gene3D" id="1.10.10.10">
    <property type="entry name" value="Winged helix-like DNA-binding domain superfamily/Winged helix DNA-binding domain"/>
    <property type="match status" value="1"/>
</dbReference>
<dbReference type="PANTHER" id="PTHR43537">
    <property type="entry name" value="TRANSCRIPTIONAL REGULATOR, GNTR FAMILY"/>
    <property type="match status" value="1"/>
</dbReference>
<dbReference type="RefSeq" id="WP_246548502.1">
    <property type="nucleotide sequence ID" value="NZ_JAHBGB010000015.1"/>
</dbReference>
<accession>A0ABW4YW41</accession>
<evidence type="ECO:0000313" key="6">
    <source>
        <dbReference type="EMBL" id="MFD2140337.1"/>
    </source>
</evidence>
<dbReference type="InterPro" id="IPR011711">
    <property type="entry name" value="GntR_C"/>
</dbReference>
<gene>
    <name evidence="6" type="ORF">ACFSNC_08010</name>
</gene>
<dbReference type="SMART" id="SM00895">
    <property type="entry name" value="FCD"/>
    <property type="match status" value="1"/>
</dbReference>
<protein>
    <submittedName>
        <fullName evidence="6">FadR/GntR family transcriptional regulator</fullName>
    </submittedName>
</protein>
<dbReference type="PRINTS" id="PR00035">
    <property type="entry name" value="HTHGNTR"/>
</dbReference>
<feature type="region of interest" description="Disordered" evidence="4">
    <location>
        <begin position="83"/>
        <end position="103"/>
    </location>
</feature>
<keyword evidence="3" id="KW-0804">Transcription</keyword>
<dbReference type="InterPro" id="IPR036388">
    <property type="entry name" value="WH-like_DNA-bd_sf"/>
</dbReference>